<reference evidence="2" key="1">
    <citation type="submission" date="2017-05" db="UniProtKB">
        <authorList>
            <consortium name="EnsemblMetazoa"/>
        </authorList>
    </citation>
    <scope>IDENTIFICATION</scope>
</reference>
<dbReference type="AlphaFoldDB" id="A0A1X7V6V1"/>
<feature type="region of interest" description="Disordered" evidence="1">
    <location>
        <begin position="1"/>
        <end position="21"/>
    </location>
</feature>
<feature type="compositionally biased region" description="Low complexity" evidence="1">
    <location>
        <begin position="80"/>
        <end position="89"/>
    </location>
</feature>
<proteinExistence type="predicted"/>
<feature type="compositionally biased region" description="Acidic residues" evidence="1">
    <location>
        <begin position="1"/>
        <end position="10"/>
    </location>
</feature>
<organism evidence="2">
    <name type="scientific">Amphimedon queenslandica</name>
    <name type="common">Sponge</name>
    <dbReference type="NCBI Taxonomy" id="400682"/>
    <lineage>
        <taxon>Eukaryota</taxon>
        <taxon>Metazoa</taxon>
        <taxon>Porifera</taxon>
        <taxon>Demospongiae</taxon>
        <taxon>Heteroscleromorpha</taxon>
        <taxon>Haplosclerida</taxon>
        <taxon>Niphatidae</taxon>
        <taxon>Amphimedon</taxon>
    </lineage>
</organism>
<feature type="compositionally biased region" description="Low complexity" evidence="1">
    <location>
        <begin position="11"/>
        <end position="20"/>
    </location>
</feature>
<name>A0A1X7V6V1_AMPQE</name>
<evidence type="ECO:0000256" key="1">
    <source>
        <dbReference type="SAM" id="MobiDB-lite"/>
    </source>
</evidence>
<feature type="region of interest" description="Disordered" evidence="1">
    <location>
        <begin position="80"/>
        <end position="115"/>
    </location>
</feature>
<accession>A0A1X7V6V1</accession>
<evidence type="ECO:0000313" key="2">
    <source>
        <dbReference type="EnsemblMetazoa" id="Aqu2.1.35721_001"/>
    </source>
</evidence>
<sequence length="115" mass="11968">MADEREEEDTTATGAGETGEVLLSPAALRQITDALLTALASRGPHPLSDFTFRNPMSGSHGRRLVGLTVDPSLMVDGSSSLPGLVPSGSWDGVPPASEPARTTTLITERPSASLR</sequence>
<dbReference type="InParanoid" id="A0A1X7V6V1"/>
<dbReference type="EnsemblMetazoa" id="Aqu2.1.35721_001">
    <property type="protein sequence ID" value="Aqu2.1.35721_001"/>
    <property type="gene ID" value="Aqu2.1.35721"/>
</dbReference>
<protein>
    <submittedName>
        <fullName evidence="2">Uncharacterized protein</fullName>
    </submittedName>
</protein>